<gene>
    <name evidence="2" type="ORF">PFISCL1PPCAC_9489</name>
</gene>
<dbReference type="EMBL" id="BTSY01000003">
    <property type="protein sequence ID" value="GMT18192.1"/>
    <property type="molecule type" value="Genomic_DNA"/>
</dbReference>
<keyword evidence="1" id="KW-0812">Transmembrane</keyword>
<evidence type="ECO:0000313" key="2">
    <source>
        <dbReference type="EMBL" id="GMT18192.1"/>
    </source>
</evidence>
<comment type="caution">
    <text evidence="2">The sequence shown here is derived from an EMBL/GenBank/DDBJ whole genome shotgun (WGS) entry which is preliminary data.</text>
</comment>
<keyword evidence="1" id="KW-1133">Transmembrane helix</keyword>
<feature type="transmembrane region" description="Helical" evidence="1">
    <location>
        <begin position="81"/>
        <end position="102"/>
    </location>
</feature>
<sequence length="213" mass="24428">TSNLWLEIVIFLFVCNLLISPPDPLVQSGLTFEQLLPSCASMNSNPLIYLELKVLVNRLCASALPVVFELYLAVNHGLHKYLLYLTIVNLIISLYCMIKLALKARNIRKGLFFTFAPRFGFSTLELFKMCNNMMIRGSFIADQSYSDCIYVDADVFINERRFGYSIERTSELIFTSIGNSFNAHSTPGELTEWLNIRAVNRLTNKSYNFRFVF</sequence>
<evidence type="ECO:0000313" key="3">
    <source>
        <dbReference type="Proteomes" id="UP001432322"/>
    </source>
</evidence>
<feature type="non-terminal residue" evidence="2">
    <location>
        <position position="1"/>
    </location>
</feature>
<protein>
    <recommendedName>
        <fullName evidence="4">G protein-coupled receptor</fullName>
    </recommendedName>
</protein>
<reference evidence="2" key="1">
    <citation type="submission" date="2023-10" db="EMBL/GenBank/DDBJ databases">
        <title>Genome assembly of Pristionchus species.</title>
        <authorList>
            <person name="Yoshida K."/>
            <person name="Sommer R.J."/>
        </authorList>
    </citation>
    <scope>NUCLEOTIDE SEQUENCE</scope>
    <source>
        <strain evidence="2">RS5133</strain>
    </source>
</reference>
<keyword evidence="1" id="KW-0472">Membrane</keyword>
<evidence type="ECO:0008006" key="4">
    <source>
        <dbReference type="Google" id="ProtNLM"/>
    </source>
</evidence>
<organism evidence="2 3">
    <name type="scientific">Pristionchus fissidentatus</name>
    <dbReference type="NCBI Taxonomy" id="1538716"/>
    <lineage>
        <taxon>Eukaryota</taxon>
        <taxon>Metazoa</taxon>
        <taxon>Ecdysozoa</taxon>
        <taxon>Nematoda</taxon>
        <taxon>Chromadorea</taxon>
        <taxon>Rhabditida</taxon>
        <taxon>Rhabditina</taxon>
        <taxon>Diplogasteromorpha</taxon>
        <taxon>Diplogasteroidea</taxon>
        <taxon>Neodiplogasteridae</taxon>
        <taxon>Pristionchus</taxon>
    </lineage>
</organism>
<keyword evidence="3" id="KW-1185">Reference proteome</keyword>
<evidence type="ECO:0000256" key="1">
    <source>
        <dbReference type="SAM" id="Phobius"/>
    </source>
</evidence>
<proteinExistence type="predicted"/>
<dbReference type="Proteomes" id="UP001432322">
    <property type="component" value="Unassembled WGS sequence"/>
</dbReference>
<name>A0AAV5VJC8_9BILA</name>
<dbReference type="AlphaFoldDB" id="A0AAV5VJC8"/>
<accession>A0AAV5VJC8</accession>